<protein>
    <submittedName>
        <fullName evidence="1">Uncharacterized protein</fullName>
    </submittedName>
</protein>
<name>A0A975GSH5_9BACT</name>
<reference evidence="1" key="1">
    <citation type="journal article" date="2021" name="Microb. Physiol.">
        <title>Proteogenomic Insights into the Physiology of Marine, Sulfate-Reducing, Filamentous Desulfonema limicola and Desulfonema magnum.</title>
        <authorList>
            <person name="Schnaars V."/>
            <person name="Wohlbrand L."/>
            <person name="Scheve S."/>
            <person name="Hinrichs C."/>
            <person name="Reinhardt R."/>
            <person name="Rabus R."/>
        </authorList>
    </citation>
    <scope>NUCLEOTIDE SEQUENCE</scope>
    <source>
        <strain evidence="1">4be13</strain>
    </source>
</reference>
<dbReference type="KEGG" id="dmm:dnm_079900"/>
<gene>
    <name evidence="1" type="ORF">dnm_079900</name>
</gene>
<evidence type="ECO:0000313" key="2">
    <source>
        <dbReference type="Proteomes" id="UP000663722"/>
    </source>
</evidence>
<keyword evidence="2" id="KW-1185">Reference proteome</keyword>
<dbReference type="Proteomes" id="UP000663722">
    <property type="component" value="Chromosome"/>
</dbReference>
<sequence>MNVKEILASQMFCQNVNSVLLSFVQLLLRPAKNLDKFPENQ</sequence>
<dbReference type="EMBL" id="CP061800">
    <property type="protein sequence ID" value="QTA91917.1"/>
    <property type="molecule type" value="Genomic_DNA"/>
</dbReference>
<organism evidence="1 2">
    <name type="scientific">Desulfonema magnum</name>
    <dbReference type="NCBI Taxonomy" id="45655"/>
    <lineage>
        <taxon>Bacteria</taxon>
        <taxon>Pseudomonadati</taxon>
        <taxon>Thermodesulfobacteriota</taxon>
        <taxon>Desulfobacteria</taxon>
        <taxon>Desulfobacterales</taxon>
        <taxon>Desulfococcaceae</taxon>
        <taxon>Desulfonema</taxon>
    </lineage>
</organism>
<accession>A0A975GSH5</accession>
<evidence type="ECO:0000313" key="1">
    <source>
        <dbReference type="EMBL" id="QTA91917.1"/>
    </source>
</evidence>
<proteinExistence type="predicted"/>
<dbReference type="AlphaFoldDB" id="A0A975GSH5"/>